<dbReference type="Pfam" id="PF11625">
    <property type="entry name" value="DUF3253"/>
    <property type="match status" value="1"/>
</dbReference>
<dbReference type="InterPro" id="IPR036388">
    <property type="entry name" value="WH-like_DNA-bd_sf"/>
</dbReference>
<organism evidence="1 2">
    <name type="scientific">Mucilaginibacter litoreus</name>
    <dbReference type="NCBI Taxonomy" id="1048221"/>
    <lineage>
        <taxon>Bacteria</taxon>
        <taxon>Pseudomonadati</taxon>
        <taxon>Bacteroidota</taxon>
        <taxon>Sphingobacteriia</taxon>
        <taxon>Sphingobacteriales</taxon>
        <taxon>Sphingobacteriaceae</taxon>
        <taxon>Mucilaginibacter</taxon>
    </lineage>
</organism>
<protein>
    <submittedName>
        <fullName evidence="1">DUF3253 domain-containing protein</fullName>
    </submittedName>
</protein>
<dbReference type="InterPro" id="IPR036390">
    <property type="entry name" value="WH_DNA-bd_sf"/>
</dbReference>
<sequence>MPNSSISDTVLTMAAERAPDKTVCPSEIARALFPADWRKHMDEVRAAAITLQEKGKIIITQKGEPVDVNHIKGPIRIKFCSVTSQ</sequence>
<gene>
    <name evidence="1" type="ORF">ACFQZX_03155</name>
</gene>
<comment type="caution">
    <text evidence="1">The sequence shown here is derived from an EMBL/GenBank/DDBJ whole genome shotgun (WGS) entry which is preliminary data.</text>
</comment>
<dbReference type="Proteomes" id="UP001597010">
    <property type="component" value="Unassembled WGS sequence"/>
</dbReference>
<reference evidence="2" key="1">
    <citation type="journal article" date="2019" name="Int. J. Syst. Evol. Microbiol.">
        <title>The Global Catalogue of Microorganisms (GCM) 10K type strain sequencing project: providing services to taxonomists for standard genome sequencing and annotation.</title>
        <authorList>
            <consortium name="The Broad Institute Genomics Platform"/>
            <consortium name="The Broad Institute Genome Sequencing Center for Infectious Disease"/>
            <person name="Wu L."/>
            <person name="Ma J."/>
        </authorList>
    </citation>
    <scope>NUCLEOTIDE SEQUENCE [LARGE SCALE GENOMIC DNA]</scope>
    <source>
        <strain evidence="2">CCUG 61484</strain>
    </source>
</reference>
<dbReference type="RefSeq" id="WP_377111222.1">
    <property type="nucleotide sequence ID" value="NZ_JBHTHZ010000001.1"/>
</dbReference>
<accession>A0ABW3APB7</accession>
<evidence type="ECO:0000313" key="2">
    <source>
        <dbReference type="Proteomes" id="UP001597010"/>
    </source>
</evidence>
<dbReference type="InterPro" id="IPR021660">
    <property type="entry name" value="DUF3253"/>
</dbReference>
<proteinExistence type="predicted"/>
<evidence type="ECO:0000313" key="1">
    <source>
        <dbReference type="EMBL" id="MFD0792598.1"/>
    </source>
</evidence>
<dbReference type="EMBL" id="JBHTHZ010000001">
    <property type="protein sequence ID" value="MFD0792598.1"/>
    <property type="molecule type" value="Genomic_DNA"/>
</dbReference>
<keyword evidence="2" id="KW-1185">Reference proteome</keyword>
<dbReference type="SUPFAM" id="SSF46785">
    <property type="entry name" value="Winged helix' DNA-binding domain"/>
    <property type="match status" value="1"/>
</dbReference>
<dbReference type="Gene3D" id="1.10.10.10">
    <property type="entry name" value="Winged helix-like DNA-binding domain superfamily/Winged helix DNA-binding domain"/>
    <property type="match status" value="1"/>
</dbReference>
<name>A0ABW3APB7_9SPHI</name>